<dbReference type="Gramene" id="KQL10637">
    <property type="protein sequence ID" value="KQL10637"/>
    <property type="gene ID" value="SETIT_008984mg"/>
</dbReference>
<proteinExistence type="predicted"/>
<keyword evidence="4" id="KW-1185">Reference proteome</keyword>
<evidence type="ECO:0000256" key="1">
    <source>
        <dbReference type="SAM" id="MobiDB-lite"/>
    </source>
</evidence>
<dbReference type="HOGENOM" id="CLU_186402_0_0_1"/>
<accession>K3Y446</accession>
<dbReference type="EMBL" id="AGNK02002457">
    <property type="status" value="NOT_ANNOTATED_CDS"/>
    <property type="molecule type" value="Genomic_DNA"/>
</dbReference>
<evidence type="ECO:0000313" key="2">
    <source>
        <dbReference type="EMBL" id="RCV21646.1"/>
    </source>
</evidence>
<dbReference type="AlphaFoldDB" id="K3Y446"/>
<name>K3Y446_SETIT</name>
<dbReference type="Proteomes" id="UP000004995">
    <property type="component" value="Unassembled WGS sequence"/>
</dbReference>
<dbReference type="OMA" id="EISHHQD"/>
<dbReference type="EnsemblPlants" id="KQL10637">
    <property type="protein sequence ID" value="KQL10637"/>
    <property type="gene ID" value="SETIT_008984mg"/>
</dbReference>
<feature type="compositionally biased region" description="Polar residues" evidence="1">
    <location>
        <begin position="48"/>
        <end position="69"/>
    </location>
</feature>
<feature type="region of interest" description="Disordered" evidence="1">
    <location>
        <begin position="37"/>
        <end position="70"/>
    </location>
</feature>
<reference evidence="3" key="3">
    <citation type="submission" date="2018-08" db="UniProtKB">
        <authorList>
            <consortium name="EnsemblPlants"/>
        </authorList>
    </citation>
    <scope>IDENTIFICATION</scope>
    <source>
        <strain evidence="3">Yugu1</strain>
    </source>
</reference>
<reference evidence="2 4" key="1">
    <citation type="journal article" date="2012" name="Nat. Biotechnol.">
        <title>Reference genome sequence of the model plant Setaria.</title>
        <authorList>
            <person name="Bennetzen J.L."/>
            <person name="Schmutz J."/>
            <person name="Wang H."/>
            <person name="Percifield R."/>
            <person name="Hawkins J."/>
            <person name="Pontaroli A.C."/>
            <person name="Estep M."/>
            <person name="Feng L."/>
            <person name="Vaughn J.N."/>
            <person name="Grimwood J."/>
            <person name="Jenkins J."/>
            <person name="Barry K."/>
            <person name="Lindquist E."/>
            <person name="Hellsten U."/>
            <person name="Deshpande S."/>
            <person name="Wang X."/>
            <person name="Wu X."/>
            <person name="Mitros T."/>
            <person name="Triplett J."/>
            <person name="Yang X."/>
            <person name="Ye C.Y."/>
            <person name="Mauro-Herrera M."/>
            <person name="Wang L."/>
            <person name="Li P."/>
            <person name="Sharma M."/>
            <person name="Sharma R."/>
            <person name="Ronald P.C."/>
            <person name="Panaud O."/>
            <person name="Kellogg E.A."/>
            <person name="Brutnell T.P."/>
            <person name="Doust A.N."/>
            <person name="Tuskan G.A."/>
            <person name="Rokhsar D."/>
            <person name="Devos K.M."/>
        </authorList>
    </citation>
    <scope>NUCLEOTIDE SEQUENCE [LARGE SCALE GENOMIC DNA]</scope>
    <source>
        <strain evidence="4">cv. Yugu1</strain>
        <strain evidence="2">Yugu1</strain>
    </source>
</reference>
<sequence>MFLKELKAHPLKANKDGGQIAEVAATTNMGEENVTIESEEISHRQEKQGSSPPHTQLVATTAEGTSTGRSKIEFEWSAQVMGRSMSSQPLLQC</sequence>
<reference evidence="2" key="2">
    <citation type="submission" date="2015-07" db="EMBL/GenBank/DDBJ databases">
        <authorList>
            <person name="Noorani M."/>
        </authorList>
    </citation>
    <scope>NUCLEOTIDE SEQUENCE</scope>
    <source>
        <strain evidence="2">Yugu1</strain>
    </source>
</reference>
<evidence type="ECO:0000313" key="4">
    <source>
        <dbReference type="Proteomes" id="UP000004995"/>
    </source>
</evidence>
<protein>
    <submittedName>
        <fullName evidence="2 3">Uncharacterized protein</fullName>
    </submittedName>
</protein>
<dbReference type="OrthoDB" id="695462at2759"/>
<evidence type="ECO:0000313" key="3">
    <source>
        <dbReference type="EnsemblPlants" id="KQL10637"/>
    </source>
</evidence>
<gene>
    <name evidence="2" type="ORF">SETIT_4G154300v2</name>
</gene>
<dbReference type="ExpressionAtlas" id="K3Y446">
    <property type="expression patterns" value="baseline"/>
</dbReference>
<dbReference type="EMBL" id="CM003531">
    <property type="protein sequence ID" value="RCV21646.1"/>
    <property type="molecule type" value="Genomic_DNA"/>
</dbReference>
<organism evidence="3 4">
    <name type="scientific">Setaria italica</name>
    <name type="common">Foxtail millet</name>
    <name type="synonym">Panicum italicum</name>
    <dbReference type="NCBI Taxonomy" id="4555"/>
    <lineage>
        <taxon>Eukaryota</taxon>
        <taxon>Viridiplantae</taxon>
        <taxon>Streptophyta</taxon>
        <taxon>Embryophyta</taxon>
        <taxon>Tracheophyta</taxon>
        <taxon>Spermatophyta</taxon>
        <taxon>Magnoliopsida</taxon>
        <taxon>Liliopsida</taxon>
        <taxon>Poales</taxon>
        <taxon>Poaceae</taxon>
        <taxon>PACMAD clade</taxon>
        <taxon>Panicoideae</taxon>
        <taxon>Panicodae</taxon>
        <taxon>Paniceae</taxon>
        <taxon>Cenchrinae</taxon>
        <taxon>Setaria</taxon>
    </lineage>
</organism>